<organism evidence="11 12">
    <name type="scientific">Thermostichus vulcanus str. 'Rupite'</name>
    <dbReference type="NCBI Taxonomy" id="2813851"/>
    <lineage>
        <taxon>Bacteria</taxon>
        <taxon>Bacillati</taxon>
        <taxon>Cyanobacteriota</taxon>
        <taxon>Cyanophyceae</taxon>
        <taxon>Thermostichales</taxon>
        <taxon>Thermostichaceae</taxon>
        <taxon>Thermostichus</taxon>
    </lineage>
</organism>
<dbReference type="SUPFAM" id="SSF56655">
    <property type="entry name" value="Carbohydrate phosphatase"/>
    <property type="match status" value="1"/>
</dbReference>
<dbReference type="InterPro" id="IPR020550">
    <property type="entry name" value="Inositol_monophosphatase_CS"/>
</dbReference>
<comment type="cofactor">
    <cofactor evidence="10">
        <name>Mg(2+)</name>
        <dbReference type="ChEBI" id="CHEBI:18420"/>
    </cofactor>
</comment>
<protein>
    <recommendedName>
        <fullName evidence="10">3'(2'),5'-bisphosphate nucleotidase CysQ</fullName>
        <ecNumber evidence="10">3.1.3.7</ecNumber>
    </recommendedName>
    <alternativeName>
        <fullName evidence="10">3'(2'),5-bisphosphonucleoside 3'(2')-phosphohydrolase</fullName>
    </alternativeName>
    <alternativeName>
        <fullName evidence="10">3'-phosphoadenosine 5'-phosphate phosphatase</fullName>
        <shortName evidence="10">PAP phosphatase</shortName>
    </alternativeName>
</protein>
<comment type="function">
    <text evidence="10">Converts adenosine-3',5'-bisphosphate (PAP) to AMP.</text>
</comment>
<evidence type="ECO:0000256" key="10">
    <source>
        <dbReference type="HAMAP-Rule" id="MF_02095"/>
    </source>
</evidence>
<gene>
    <name evidence="10 11" type="primary">cysQ</name>
    <name evidence="11" type="ORF">JX360_16340</name>
</gene>
<keyword evidence="5" id="KW-0997">Cell inner membrane</keyword>
<dbReference type="InterPro" id="IPR020583">
    <property type="entry name" value="Inositol_monoP_metal-BS"/>
</dbReference>
<dbReference type="PRINTS" id="PR00377">
    <property type="entry name" value="IMPHPHTASES"/>
</dbReference>
<dbReference type="RefSeq" id="WP_244353046.1">
    <property type="nucleotide sequence ID" value="NZ_JAFIRA010000067.1"/>
</dbReference>
<evidence type="ECO:0000256" key="9">
    <source>
        <dbReference type="ARBA" id="ARBA00023136"/>
    </source>
</evidence>
<evidence type="ECO:0000256" key="3">
    <source>
        <dbReference type="ARBA" id="ARBA00005289"/>
    </source>
</evidence>
<feature type="binding site" evidence="10">
    <location>
        <position position="75"/>
    </location>
    <ligand>
        <name>Mg(2+)</name>
        <dbReference type="ChEBI" id="CHEBI:18420"/>
        <label>1</label>
    </ligand>
</feature>
<evidence type="ECO:0000256" key="1">
    <source>
        <dbReference type="ARBA" id="ARBA00001033"/>
    </source>
</evidence>
<keyword evidence="7 10" id="KW-0378">Hydrolase</keyword>
<dbReference type="CDD" id="cd01638">
    <property type="entry name" value="CysQ"/>
    <property type="match status" value="1"/>
</dbReference>
<dbReference type="PANTHER" id="PTHR43028">
    <property type="entry name" value="3'(2'),5'-BISPHOSPHATE NUCLEOTIDASE 1"/>
    <property type="match status" value="1"/>
</dbReference>
<feature type="binding site" evidence="10">
    <location>
        <position position="95"/>
    </location>
    <ligand>
        <name>Mg(2+)</name>
        <dbReference type="ChEBI" id="CHEBI:18420"/>
        <label>1</label>
    </ligand>
</feature>
<dbReference type="Proteomes" id="UP000830835">
    <property type="component" value="Unassembled WGS sequence"/>
</dbReference>
<reference evidence="11" key="1">
    <citation type="submission" date="2021-02" db="EMBL/GenBank/DDBJ databases">
        <title>The CRISPR/cas machinery reduction and long-range gene transfer in the hot spring cyanobacterium Synechococcus.</title>
        <authorList>
            <person name="Dvorak P."/>
            <person name="Jahodarova E."/>
            <person name="Hasler P."/>
            <person name="Poulickova A."/>
        </authorList>
    </citation>
    <scope>NUCLEOTIDE SEQUENCE</scope>
    <source>
        <strain evidence="11">Rupite</strain>
    </source>
</reference>
<feature type="binding site" evidence="10">
    <location>
        <position position="220"/>
    </location>
    <ligand>
        <name>substrate</name>
    </ligand>
</feature>
<evidence type="ECO:0000256" key="2">
    <source>
        <dbReference type="ARBA" id="ARBA00001625"/>
    </source>
</evidence>
<feature type="binding site" evidence="10">
    <location>
        <position position="75"/>
    </location>
    <ligand>
        <name>substrate</name>
    </ligand>
</feature>
<comment type="catalytic activity">
    <reaction evidence="2 10">
        <text>adenosine 3',5'-bisphosphate + H2O = AMP + phosphate</text>
        <dbReference type="Rhea" id="RHEA:10040"/>
        <dbReference type="ChEBI" id="CHEBI:15377"/>
        <dbReference type="ChEBI" id="CHEBI:43474"/>
        <dbReference type="ChEBI" id="CHEBI:58343"/>
        <dbReference type="ChEBI" id="CHEBI:456215"/>
        <dbReference type="EC" id="3.1.3.7"/>
    </reaction>
</comment>
<dbReference type="InterPro" id="IPR000760">
    <property type="entry name" value="Inositol_monophosphatase-like"/>
</dbReference>
<dbReference type="Gene3D" id="3.40.190.80">
    <property type="match status" value="1"/>
</dbReference>
<comment type="similarity">
    <text evidence="3 10">Belongs to the inositol monophosphatase superfamily. CysQ family.</text>
</comment>
<feature type="binding site" evidence="10">
    <location>
        <position position="97"/>
    </location>
    <ligand>
        <name>Mg(2+)</name>
        <dbReference type="ChEBI" id="CHEBI:18420"/>
        <label>1</label>
    </ligand>
</feature>
<evidence type="ECO:0000256" key="7">
    <source>
        <dbReference type="ARBA" id="ARBA00022801"/>
    </source>
</evidence>
<comment type="subcellular location">
    <subcellularLocation>
        <location evidence="10">Cell membrane</location>
        <topology evidence="10">Peripheral membrane protein</topology>
        <orientation evidence="10">Cytoplasmic side</orientation>
    </subcellularLocation>
</comment>
<dbReference type="InterPro" id="IPR050725">
    <property type="entry name" value="CysQ/Inositol_MonoPase"/>
</dbReference>
<feature type="binding site" evidence="10">
    <location>
        <position position="95"/>
    </location>
    <ligand>
        <name>Mg(2+)</name>
        <dbReference type="ChEBI" id="CHEBI:18420"/>
        <label>2</label>
    </ligand>
</feature>
<dbReference type="NCBIfam" id="TIGR01331">
    <property type="entry name" value="bisphos_cysQ"/>
    <property type="match status" value="1"/>
</dbReference>
<dbReference type="PANTHER" id="PTHR43028:SF5">
    <property type="entry name" value="3'(2'),5'-BISPHOSPHATE NUCLEOTIDASE 1"/>
    <property type="match status" value="1"/>
</dbReference>
<name>A0ABT0CFA7_THEVL</name>
<feature type="binding site" evidence="10">
    <location>
        <position position="220"/>
    </location>
    <ligand>
        <name>Mg(2+)</name>
        <dbReference type="ChEBI" id="CHEBI:18420"/>
        <label>2</label>
    </ligand>
</feature>
<dbReference type="PROSITE" id="PS00629">
    <property type="entry name" value="IMP_1"/>
    <property type="match status" value="1"/>
</dbReference>
<keyword evidence="9 10" id="KW-0472">Membrane</keyword>
<dbReference type="Gene3D" id="3.30.540.10">
    <property type="entry name" value="Fructose-1,6-Bisphosphatase, subunit A, domain 1"/>
    <property type="match status" value="1"/>
</dbReference>
<comment type="catalytic activity">
    <reaction evidence="1">
        <text>a myo-inositol phosphate + H2O = myo-inositol + phosphate</text>
        <dbReference type="Rhea" id="RHEA:24056"/>
        <dbReference type="ChEBI" id="CHEBI:15377"/>
        <dbReference type="ChEBI" id="CHEBI:17268"/>
        <dbReference type="ChEBI" id="CHEBI:43474"/>
        <dbReference type="ChEBI" id="CHEBI:84139"/>
        <dbReference type="EC" id="3.1.3.25"/>
    </reaction>
</comment>
<dbReference type="PROSITE" id="PS00630">
    <property type="entry name" value="IMP_2"/>
    <property type="match status" value="1"/>
</dbReference>
<keyword evidence="12" id="KW-1185">Reference proteome</keyword>
<dbReference type="InterPro" id="IPR006240">
    <property type="entry name" value="CysQ"/>
</dbReference>
<evidence type="ECO:0000256" key="5">
    <source>
        <dbReference type="ARBA" id="ARBA00022519"/>
    </source>
</evidence>
<evidence type="ECO:0000256" key="6">
    <source>
        <dbReference type="ARBA" id="ARBA00022723"/>
    </source>
</evidence>
<dbReference type="Pfam" id="PF00459">
    <property type="entry name" value="Inositol_P"/>
    <property type="match status" value="1"/>
</dbReference>
<proteinExistence type="inferred from homology"/>
<accession>A0ABT0CFA7</accession>
<keyword evidence="6 10" id="KW-0479">Metal-binding</keyword>
<dbReference type="EC" id="3.1.3.7" evidence="10"/>
<keyword evidence="4 10" id="KW-1003">Cell membrane</keyword>
<keyword evidence="8 10" id="KW-0460">Magnesium</keyword>
<dbReference type="EMBL" id="JAFIRA010000067">
    <property type="protein sequence ID" value="MCJ2544455.1"/>
    <property type="molecule type" value="Genomic_DNA"/>
</dbReference>
<dbReference type="GO" id="GO:0008441">
    <property type="term" value="F:3'(2'),5'-bisphosphate nucleotidase activity"/>
    <property type="evidence" value="ECO:0007669"/>
    <property type="project" value="UniProtKB-EC"/>
</dbReference>
<evidence type="ECO:0000256" key="4">
    <source>
        <dbReference type="ARBA" id="ARBA00022475"/>
    </source>
</evidence>
<evidence type="ECO:0000313" key="12">
    <source>
        <dbReference type="Proteomes" id="UP000830835"/>
    </source>
</evidence>
<evidence type="ECO:0000256" key="8">
    <source>
        <dbReference type="ARBA" id="ARBA00022842"/>
    </source>
</evidence>
<sequence>MFNNLEESELADWLPRIACLSEAAGRAILQIFQQEQVQVSAKADQSPLTEADLASHHLILRGLQDLTPEIPVLSEESSGIPYAERQHWRRFWLVDPLDGTKEFIKRNGQFTVNIALVEEGIPVLGVVHAPVLALTYTAAQKLGAYKGETRIRTRTYSEGSLKVVASRSHANPETEQFLSRLQTRYGPLEVSSLGSSLKFCLVAEGSAHLYPRLGPTMEWDTAAAQCVVEQAGGSVTTLGRDPLRYNKPDLHNPPFVVAAQDAAWLWQDLIE</sequence>
<comment type="caution">
    <text evidence="11">The sequence shown here is derived from an EMBL/GenBank/DDBJ whole genome shotgun (WGS) entry which is preliminary data.</text>
</comment>
<dbReference type="HAMAP" id="MF_02095">
    <property type="entry name" value="CysQ"/>
    <property type="match status" value="1"/>
</dbReference>
<feature type="binding site" evidence="10">
    <location>
        <begin position="97"/>
        <end position="100"/>
    </location>
    <ligand>
        <name>substrate</name>
    </ligand>
</feature>
<evidence type="ECO:0000313" key="11">
    <source>
        <dbReference type="EMBL" id="MCJ2544455.1"/>
    </source>
</evidence>
<feature type="binding site" evidence="10">
    <location>
        <position position="98"/>
    </location>
    <ligand>
        <name>Mg(2+)</name>
        <dbReference type="ChEBI" id="CHEBI:18420"/>
        <label>2</label>
    </ligand>
</feature>